<evidence type="ECO:0000256" key="7">
    <source>
        <dbReference type="RuleBase" id="RU003422"/>
    </source>
</evidence>
<dbReference type="InterPro" id="IPR027417">
    <property type="entry name" value="P-loop_NTPase"/>
</dbReference>
<reference evidence="12 13" key="2">
    <citation type="journal article" date="2009" name="PLoS ONE">
        <title>An integrated genetic and cytogenetic map of the cucumber genome.</title>
        <authorList>
            <person name="Ren Y."/>
            <person name="Zhang Z."/>
            <person name="Liu J."/>
            <person name="Staub J.E."/>
            <person name="Han Y."/>
            <person name="Cheng Z."/>
            <person name="Li X."/>
            <person name="Lu J."/>
            <person name="Miao H."/>
            <person name="Kang H."/>
            <person name="Xie B."/>
            <person name="Gu X."/>
            <person name="Wang X."/>
            <person name="Du Y."/>
            <person name="Jin W."/>
            <person name="Huang S."/>
        </authorList>
    </citation>
    <scope>NUCLEOTIDE SEQUENCE [LARGE SCALE GENOMIC DNA]</scope>
    <source>
        <strain evidence="13">cv. 9930</strain>
    </source>
</reference>
<dbReference type="SUPFAM" id="SSF54752">
    <property type="entry name" value="RecA protein, C-terminal domain"/>
    <property type="match status" value="1"/>
</dbReference>
<dbReference type="OMA" id="DSKMGLH"/>
<dbReference type="InterPro" id="IPR020588">
    <property type="entry name" value="RecA_ATP-bd"/>
</dbReference>
<evidence type="ECO:0000256" key="6">
    <source>
        <dbReference type="ARBA" id="ARBA00056887"/>
    </source>
</evidence>
<sequence length="422" mass="45581">MARLVRNASFLARSLLQREGYRRGVLVTSTPICNFSTKGKKKASKSSDGSDSSEEKLSKKELALQQALDQITTAFGKGSIMWLGRSQSSKSVPVVSSGSVSLDIALGVGGFPKGRVIEIYGPEASGKTTLALHVIAETQKQGGCCVFIDAEHALDPALAQTIGVDTENLLLSQPDCGEQALSLVDTLIRSGSVDCVVVDSVAALVPKAELDGEMGDAHMAMQARLMSQALRKLCHSLSQSQTILIFINQVRSKMSTYGYGGPSEVTCGGNALKFYASVRLNIRRIGSVMRGEETIGNQVQVKVMKNKVAPPFRTANFELEFGKGISKEAEVIDLGSKYKFISKAGSFFKYNGQSFHGKETFKTFLSNNEDVRNELITKIQEKLLDVEMDKPQDGDETEGSPQEDTIEPSESNDEDAVTAVEA</sequence>
<dbReference type="InterPro" id="IPR023400">
    <property type="entry name" value="RecA_C_sf"/>
</dbReference>
<dbReference type="InterPro" id="IPR049428">
    <property type="entry name" value="RecA-like_N"/>
</dbReference>
<accession>A0A0A0LIM6</accession>
<feature type="domain" description="RecA family profile 1" evidence="10">
    <location>
        <begin position="91"/>
        <end position="250"/>
    </location>
</feature>
<feature type="region of interest" description="Disordered" evidence="9">
    <location>
        <begin position="384"/>
        <end position="422"/>
    </location>
</feature>
<evidence type="ECO:0000256" key="8">
    <source>
        <dbReference type="RuleBase" id="RU004527"/>
    </source>
</evidence>
<dbReference type="InterPro" id="IPR049261">
    <property type="entry name" value="RecA-like_C"/>
</dbReference>
<dbReference type="EMBL" id="CM002923">
    <property type="protein sequence ID" value="KGN60532.1"/>
    <property type="molecule type" value="Genomic_DNA"/>
</dbReference>
<dbReference type="OrthoDB" id="5957327at2759"/>
<dbReference type="InterPro" id="IPR020587">
    <property type="entry name" value="RecA_monomer-monomer_interface"/>
</dbReference>
<comment type="similarity">
    <text evidence="1 7">Belongs to the RecA family.</text>
</comment>
<dbReference type="AlphaFoldDB" id="A0A0A0LIM6"/>
<dbReference type="Proteomes" id="UP000029981">
    <property type="component" value="Chromosome 2"/>
</dbReference>
<dbReference type="SMART" id="SM00382">
    <property type="entry name" value="AAA"/>
    <property type="match status" value="1"/>
</dbReference>
<dbReference type="GO" id="GO:0005524">
    <property type="term" value="F:ATP binding"/>
    <property type="evidence" value="ECO:0007669"/>
    <property type="project" value="UniProtKB-KW"/>
</dbReference>
<dbReference type="PANTHER" id="PTHR45900:SF6">
    <property type="entry name" value="DNA REPAIR PROTEIN RECA HOMOLOG 3, MITOCHONDRIAL-RELATED"/>
    <property type="match status" value="1"/>
</dbReference>
<dbReference type="FunFam" id="3.40.50.300:FF:000087">
    <property type="entry name" value="Recombinase RecA"/>
    <property type="match status" value="1"/>
</dbReference>
<keyword evidence="5 8" id="KW-0233">DNA recombination</keyword>
<feature type="domain" description="RecA family profile 2" evidence="11">
    <location>
        <begin position="259"/>
        <end position="330"/>
    </location>
</feature>
<keyword evidence="8" id="KW-0227">DNA damage</keyword>
<evidence type="ECO:0000256" key="3">
    <source>
        <dbReference type="ARBA" id="ARBA00022840"/>
    </source>
</evidence>
<proteinExistence type="inferred from homology"/>
<dbReference type="PROSITE" id="PS50163">
    <property type="entry name" value="RECA_3"/>
    <property type="match status" value="1"/>
</dbReference>
<dbReference type="SUPFAM" id="SSF52540">
    <property type="entry name" value="P-loop containing nucleoside triphosphate hydrolases"/>
    <property type="match status" value="1"/>
</dbReference>
<comment type="function">
    <text evidence="6">Involved in recombination ability and DNA strand transfer activity.</text>
</comment>
<evidence type="ECO:0000256" key="9">
    <source>
        <dbReference type="SAM" id="MobiDB-lite"/>
    </source>
</evidence>
<keyword evidence="13" id="KW-1185">Reference proteome</keyword>
<dbReference type="GO" id="GO:0003697">
    <property type="term" value="F:single-stranded DNA binding"/>
    <property type="evidence" value="ECO:0007669"/>
    <property type="project" value="InterPro"/>
</dbReference>
<dbReference type="Gramene" id="KGN60532">
    <property type="protein sequence ID" value="KGN60532"/>
    <property type="gene ID" value="Csa_2G000410"/>
</dbReference>
<evidence type="ECO:0000259" key="11">
    <source>
        <dbReference type="PROSITE" id="PS50163"/>
    </source>
</evidence>
<keyword evidence="4 8" id="KW-0238">DNA-binding</keyword>
<dbReference type="PROSITE" id="PS50162">
    <property type="entry name" value="RECA_2"/>
    <property type="match status" value="1"/>
</dbReference>
<dbReference type="Pfam" id="PF21096">
    <property type="entry name" value="RecA_C"/>
    <property type="match status" value="1"/>
</dbReference>
<keyword evidence="3 7" id="KW-0067">ATP-binding</keyword>
<dbReference type="HAMAP" id="MF_00268">
    <property type="entry name" value="RecA"/>
    <property type="match status" value="1"/>
</dbReference>
<keyword evidence="2 7" id="KW-0547">Nucleotide-binding</keyword>
<reference evidence="12 13" key="4">
    <citation type="journal article" date="2011" name="BMC Genomics">
        <title>RNA-Seq improves annotation of protein-coding genes in the cucumber genome.</title>
        <authorList>
            <person name="Li Z."/>
            <person name="Zhang Z."/>
            <person name="Yan P."/>
            <person name="Huang S."/>
            <person name="Fei Z."/>
            <person name="Lin K."/>
        </authorList>
    </citation>
    <scope>NUCLEOTIDE SEQUENCE [LARGE SCALE GENOMIC DNA]</scope>
    <source>
        <strain evidence="13">cv. 9930</strain>
    </source>
</reference>
<dbReference type="PANTHER" id="PTHR45900">
    <property type="entry name" value="RECA"/>
    <property type="match status" value="1"/>
</dbReference>
<organism evidence="12 13">
    <name type="scientific">Cucumis sativus</name>
    <name type="common">Cucumber</name>
    <dbReference type="NCBI Taxonomy" id="3659"/>
    <lineage>
        <taxon>Eukaryota</taxon>
        <taxon>Viridiplantae</taxon>
        <taxon>Streptophyta</taxon>
        <taxon>Embryophyta</taxon>
        <taxon>Tracheophyta</taxon>
        <taxon>Spermatophyta</taxon>
        <taxon>Magnoliopsida</taxon>
        <taxon>eudicotyledons</taxon>
        <taxon>Gunneridae</taxon>
        <taxon>Pentapetalae</taxon>
        <taxon>rosids</taxon>
        <taxon>fabids</taxon>
        <taxon>Cucurbitales</taxon>
        <taxon>Cucurbitaceae</taxon>
        <taxon>Benincaseae</taxon>
        <taxon>Cucumis</taxon>
    </lineage>
</organism>
<feature type="region of interest" description="Disordered" evidence="9">
    <location>
        <begin position="36"/>
        <end position="56"/>
    </location>
</feature>
<evidence type="ECO:0000256" key="4">
    <source>
        <dbReference type="ARBA" id="ARBA00023125"/>
    </source>
</evidence>
<dbReference type="InterPro" id="IPR003593">
    <property type="entry name" value="AAA+_ATPase"/>
</dbReference>
<dbReference type="GO" id="GO:0006310">
    <property type="term" value="P:DNA recombination"/>
    <property type="evidence" value="ECO:0007669"/>
    <property type="project" value="UniProtKB-KW"/>
</dbReference>
<name>A0A0A0LIM6_CUCSA</name>
<protein>
    <submittedName>
        <fullName evidence="12">Uncharacterized protein</fullName>
    </submittedName>
</protein>
<dbReference type="CDD" id="cd00983">
    <property type="entry name" value="RecA"/>
    <property type="match status" value="1"/>
</dbReference>
<reference evidence="12 13" key="1">
    <citation type="journal article" date="2009" name="Nat. Genet.">
        <title>The genome of the cucumber, Cucumis sativus L.</title>
        <authorList>
            <person name="Huang S."/>
            <person name="Li R."/>
            <person name="Zhang Z."/>
            <person name="Li L."/>
            <person name="Gu X."/>
            <person name="Fan W."/>
            <person name="Lucas W.J."/>
            <person name="Wang X."/>
            <person name="Xie B."/>
            <person name="Ni P."/>
            <person name="Ren Y."/>
            <person name="Zhu H."/>
            <person name="Li J."/>
            <person name="Lin K."/>
            <person name="Jin W."/>
            <person name="Fei Z."/>
            <person name="Li G."/>
            <person name="Staub J."/>
            <person name="Kilian A."/>
            <person name="van der Vossen E.A."/>
            <person name="Wu Y."/>
            <person name="Guo J."/>
            <person name="He J."/>
            <person name="Jia Z."/>
            <person name="Ren Y."/>
            <person name="Tian G."/>
            <person name="Lu Y."/>
            <person name="Ruan J."/>
            <person name="Qian W."/>
            <person name="Wang M."/>
            <person name="Huang Q."/>
            <person name="Li B."/>
            <person name="Xuan Z."/>
            <person name="Cao J."/>
            <person name="Asan"/>
            <person name="Wu Z."/>
            <person name="Zhang J."/>
            <person name="Cai Q."/>
            <person name="Bai Y."/>
            <person name="Zhao B."/>
            <person name="Han Y."/>
            <person name="Li Y."/>
            <person name="Li X."/>
            <person name="Wang S."/>
            <person name="Shi Q."/>
            <person name="Liu S."/>
            <person name="Cho W.K."/>
            <person name="Kim J.Y."/>
            <person name="Xu Y."/>
            <person name="Heller-Uszynska K."/>
            <person name="Miao H."/>
            <person name="Cheng Z."/>
            <person name="Zhang S."/>
            <person name="Wu J."/>
            <person name="Yang Y."/>
            <person name="Kang H."/>
            <person name="Li M."/>
            <person name="Liang H."/>
            <person name="Ren X."/>
            <person name="Shi Z."/>
            <person name="Wen M."/>
            <person name="Jian M."/>
            <person name="Yang H."/>
            <person name="Zhang G."/>
            <person name="Yang Z."/>
            <person name="Chen R."/>
            <person name="Liu S."/>
            <person name="Li J."/>
            <person name="Ma L."/>
            <person name="Liu H."/>
            <person name="Zhou Y."/>
            <person name="Zhao J."/>
            <person name="Fang X."/>
            <person name="Li G."/>
            <person name="Fang L."/>
            <person name="Li Y."/>
            <person name="Liu D."/>
            <person name="Zheng H."/>
            <person name="Zhang Y."/>
            <person name="Qin N."/>
            <person name="Li Z."/>
            <person name="Yang G."/>
            <person name="Yang S."/>
            <person name="Bolund L."/>
            <person name="Kristiansen K."/>
            <person name="Zheng H."/>
            <person name="Li S."/>
            <person name="Zhang X."/>
            <person name="Yang H."/>
            <person name="Wang J."/>
            <person name="Sun R."/>
            <person name="Zhang B."/>
            <person name="Jiang S."/>
            <person name="Wang J."/>
            <person name="Du Y."/>
            <person name="Li S."/>
        </authorList>
    </citation>
    <scope>NUCLEOTIDE SEQUENCE [LARGE SCALE GENOMIC DNA]</scope>
    <source>
        <strain evidence="13">cv. 9930</strain>
    </source>
</reference>
<dbReference type="KEGG" id="csv:101205667"/>
<evidence type="ECO:0000259" key="10">
    <source>
        <dbReference type="PROSITE" id="PS50162"/>
    </source>
</evidence>
<reference evidence="12 13" key="3">
    <citation type="journal article" date="2010" name="BMC Genomics">
        <title>Transcriptome sequencing and comparative analysis of cucumber flowers with different sex types.</title>
        <authorList>
            <person name="Guo S."/>
            <person name="Zheng Y."/>
            <person name="Joung J.G."/>
            <person name="Liu S."/>
            <person name="Zhang Z."/>
            <person name="Crasta O.R."/>
            <person name="Sobral B.W."/>
            <person name="Xu Y."/>
            <person name="Huang S."/>
            <person name="Fei Z."/>
        </authorList>
    </citation>
    <scope>NUCLEOTIDE SEQUENCE [LARGE SCALE GENOMIC DNA]</scope>
    <source>
        <strain evidence="13">cv. 9930</strain>
    </source>
</reference>
<dbReference type="PRINTS" id="PR00142">
    <property type="entry name" value="RECA"/>
</dbReference>
<evidence type="ECO:0000313" key="13">
    <source>
        <dbReference type="Proteomes" id="UP000029981"/>
    </source>
</evidence>
<evidence type="ECO:0000313" key="12">
    <source>
        <dbReference type="EMBL" id="KGN60532.1"/>
    </source>
</evidence>
<dbReference type="Gene3D" id="3.40.50.300">
    <property type="entry name" value="P-loop containing nucleotide triphosphate hydrolases"/>
    <property type="match status" value="1"/>
</dbReference>
<feature type="compositionally biased region" description="Acidic residues" evidence="9">
    <location>
        <begin position="404"/>
        <end position="416"/>
    </location>
</feature>
<dbReference type="InterPro" id="IPR020584">
    <property type="entry name" value="DNA_recomb/repair_RecA_CS"/>
</dbReference>
<evidence type="ECO:0000256" key="1">
    <source>
        <dbReference type="ARBA" id="ARBA00009391"/>
    </source>
</evidence>
<dbReference type="GO" id="GO:0006281">
    <property type="term" value="P:DNA repair"/>
    <property type="evidence" value="ECO:0007669"/>
    <property type="project" value="InterPro"/>
</dbReference>
<dbReference type="eggNOG" id="KOG1433">
    <property type="taxonomic scope" value="Eukaryota"/>
</dbReference>
<evidence type="ECO:0000256" key="2">
    <source>
        <dbReference type="ARBA" id="ARBA00022741"/>
    </source>
</evidence>
<dbReference type="STRING" id="3659.A0A0A0LIM6"/>
<feature type="compositionally biased region" description="Basic and acidic residues" evidence="9">
    <location>
        <begin position="384"/>
        <end position="393"/>
    </location>
</feature>
<dbReference type="Pfam" id="PF00154">
    <property type="entry name" value="RecA_N"/>
    <property type="match status" value="1"/>
</dbReference>
<gene>
    <name evidence="12" type="ORF">Csa_2G000410</name>
</gene>
<dbReference type="GO" id="GO:0140664">
    <property type="term" value="F:ATP-dependent DNA damage sensor activity"/>
    <property type="evidence" value="ECO:0007669"/>
    <property type="project" value="InterPro"/>
</dbReference>
<evidence type="ECO:0000256" key="5">
    <source>
        <dbReference type="ARBA" id="ARBA00023172"/>
    </source>
</evidence>
<dbReference type="NCBIfam" id="TIGR02012">
    <property type="entry name" value="tigrfam_recA"/>
    <property type="match status" value="1"/>
</dbReference>
<dbReference type="InterPro" id="IPR013765">
    <property type="entry name" value="DNA_recomb/repair_RecA"/>
</dbReference>
<dbReference type="PROSITE" id="PS00321">
    <property type="entry name" value="RECA_1"/>
    <property type="match status" value="1"/>
</dbReference>